<sequence length="84" mass="9576">MLRTRTQLQRLIYLLLLHWCRQVEGSVGCVSIQITEVHCPTLFCTGAGGASKSNEAIPIFTSRTIVKKVRLLAVHYWFPLYVEN</sequence>
<evidence type="ECO:0000256" key="1">
    <source>
        <dbReference type="SAM" id="SignalP"/>
    </source>
</evidence>
<keyword evidence="1" id="KW-0732">Signal</keyword>
<organism evidence="2">
    <name type="scientific">Ixodes ricinus</name>
    <name type="common">Common tick</name>
    <name type="synonym">Acarus ricinus</name>
    <dbReference type="NCBI Taxonomy" id="34613"/>
    <lineage>
        <taxon>Eukaryota</taxon>
        <taxon>Metazoa</taxon>
        <taxon>Ecdysozoa</taxon>
        <taxon>Arthropoda</taxon>
        <taxon>Chelicerata</taxon>
        <taxon>Arachnida</taxon>
        <taxon>Acari</taxon>
        <taxon>Parasitiformes</taxon>
        <taxon>Ixodida</taxon>
        <taxon>Ixodoidea</taxon>
        <taxon>Ixodidae</taxon>
        <taxon>Ixodinae</taxon>
        <taxon>Ixodes</taxon>
    </lineage>
</organism>
<feature type="chain" id="PRO_5025578035" evidence="1">
    <location>
        <begin position="26"/>
        <end position="84"/>
    </location>
</feature>
<name>A0A6B0U8V5_IXORI</name>
<feature type="signal peptide" evidence="1">
    <location>
        <begin position="1"/>
        <end position="25"/>
    </location>
</feature>
<proteinExistence type="predicted"/>
<protein>
    <submittedName>
        <fullName evidence="2">Putative secreted protein</fullName>
    </submittedName>
</protein>
<reference evidence="2" key="1">
    <citation type="submission" date="2019-12" db="EMBL/GenBank/DDBJ databases">
        <title>An insight into the sialome of adult female Ixodes ricinus ticks feeding for 6 days.</title>
        <authorList>
            <person name="Perner J."/>
            <person name="Ribeiro J.M.C."/>
        </authorList>
    </citation>
    <scope>NUCLEOTIDE SEQUENCE</scope>
    <source>
        <strain evidence="2">Semi-engorged</strain>
        <tissue evidence="2">Salivary glands</tissue>
    </source>
</reference>
<evidence type="ECO:0000313" key="2">
    <source>
        <dbReference type="EMBL" id="MXU85090.1"/>
    </source>
</evidence>
<accession>A0A6B0U8V5</accession>
<dbReference type="EMBL" id="GIFC01003007">
    <property type="protein sequence ID" value="MXU85090.1"/>
    <property type="molecule type" value="Transcribed_RNA"/>
</dbReference>
<dbReference type="AlphaFoldDB" id="A0A6B0U8V5"/>